<gene>
    <name evidence="1" type="ORF">QWY28_21415</name>
</gene>
<accession>A0ABT8FLI6</accession>
<proteinExistence type="predicted"/>
<sequence>MREEERPWSPMTPDEVATALAGVPWQWWLAGGWALDLHLGRQTRHHEDVDVVVLRDDPGDVQQHLAGWTLMAADPPGRLRTWIEEEHLPAHVHDVWCRPAGAEAWALQLMVVDRVGDRWVYRRDRRVGRPLTQLRGPASTPRLPVLAPEVQLLHKSKAPRRPKDEADFVTLLPSLDASRRGWLREALLVVDPDHPWTARL</sequence>
<evidence type="ECO:0000313" key="1">
    <source>
        <dbReference type="EMBL" id="MDN4175537.1"/>
    </source>
</evidence>
<dbReference type="InterPro" id="IPR019646">
    <property type="entry name" value="Aminoglyc_AdlTrfase"/>
</dbReference>
<dbReference type="EMBL" id="JAUHJQ010000015">
    <property type="protein sequence ID" value="MDN4175537.1"/>
    <property type="molecule type" value="Genomic_DNA"/>
</dbReference>
<dbReference type="Proteomes" id="UP001168620">
    <property type="component" value="Unassembled WGS sequence"/>
</dbReference>
<dbReference type="RefSeq" id="WP_300954877.1">
    <property type="nucleotide sequence ID" value="NZ_JAUHJQ010000015.1"/>
</dbReference>
<comment type="caution">
    <text evidence="1">The sequence shown here is derived from an EMBL/GenBank/DDBJ whole genome shotgun (WGS) entry which is preliminary data.</text>
</comment>
<evidence type="ECO:0000313" key="2">
    <source>
        <dbReference type="Proteomes" id="UP001168620"/>
    </source>
</evidence>
<keyword evidence="2" id="KW-1185">Reference proteome</keyword>
<name>A0ABT8FLI6_9ACTN</name>
<dbReference type="Gene3D" id="3.30.460.40">
    <property type="match status" value="1"/>
</dbReference>
<protein>
    <submittedName>
        <fullName evidence="1">Amino acid transporter</fullName>
    </submittedName>
</protein>
<dbReference type="Pfam" id="PF10706">
    <property type="entry name" value="Aminoglyc_resit"/>
    <property type="match status" value="1"/>
</dbReference>
<reference evidence="1" key="1">
    <citation type="submission" date="2023-06" db="EMBL/GenBank/DDBJ databases">
        <title>Draft genome sequence of Nocardioides sp. SOB77.</title>
        <authorList>
            <person name="Zhang G."/>
        </authorList>
    </citation>
    <scope>NUCLEOTIDE SEQUENCE</scope>
    <source>
        <strain evidence="1">SOB77</strain>
    </source>
</reference>
<organism evidence="1 2">
    <name type="scientific">Nocardioides oceani</name>
    <dbReference type="NCBI Taxonomy" id="3058369"/>
    <lineage>
        <taxon>Bacteria</taxon>
        <taxon>Bacillati</taxon>
        <taxon>Actinomycetota</taxon>
        <taxon>Actinomycetes</taxon>
        <taxon>Propionibacteriales</taxon>
        <taxon>Nocardioidaceae</taxon>
        <taxon>Nocardioides</taxon>
    </lineage>
</organism>